<evidence type="ECO:0000313" key="2">
    <source>
        <dbReference type="Proteomes" id="UP000018888"/>
    </source>
</evidence>
<reference evidence="1 2" key="2">
    <citation type="journal article" date="2018" name="New Phytol.">
        <title>High intraspecific genome diversity in the model arbuscular mycorrhizal symbiont Rhizophagus irregularis.</title>
        <authorList>
            <person name="Chen E.C.H."/>
            <person name="Morin E."/>
            <person name="Beaudet D."/>
            <person name="Noel J."/>
            <person name="Yildirir G."/>
            <person name="Ndikumana S."/>
            <person name="Charron P."/>
            <person name="St-Onge C."/>
            <person name="Giorgi J."/>
            <person name="Kruger M."/>
            <person name="Marton T."/>
            <person name="Ropars J."/>
            <person name="Grigoriev I.V."/>
            <person name="Hainaut M."/>
            <person name="Henrissat B."/>
            <person name="Roux C."/>
            <person name="Martin F."/>
            <person name="Corradi N."/>
        </authorList>
    </citation>
    <scope>NUCLEOTIDE SEQUENCE [LARGE SCALE GENOMIC DNA]</scope>
    <source>
        <strain evidence="1 2">DAOM 197198</strain>
    </source>
</reference>
<dbReference type="AlphaFoldDB" id="A0A2P4PBR6"/>
<keyword evidence="2" id="KW-1185">Reference proteome</keyword>
<dbReference type="Proteomes" id="UP000018888">
    <property type="component" value="Unassembled WGS sequence"/>
</dbReference>
<sequence length="238" mass="26690">MNCYKEKSGHIYQHHFKKKVLAHLAPILCIINTQEKSGTTSSTLLSVQNIKNEVSSLFNNSILAIVVLAPTGVVAFNINGGTIHSKLSIPIINDAKRQDERLKQLQNSLKEVRYVIIDEITNFVTMATIKPIELSEAADFTSDFQSSILASRALRDRPADSPTTSTVVRLELSEAADFTSGFQSRILGAPPLRAIQRTTRKDDEGFGIEEYCILHYWSTQRTDFYRMIHSGRCQEVSE</sequence>
<protein>
    <recommendedName>
        <fullName evidence="3">ATP-dependent DNA helicase</fullName>
    </recommendedName>
</protein>
<comment type="caution">
    <text evidence="1">The sequence shown here is derived from an EMBL/GenBank/DDBJ whole genome shotgun (WGS) entry which is preliminary data.</text>
</comment>
<organism evidence="1 2">
    <name type="scientific">Rhizophagus irregularis (strain DAOM 181602 / DAOM 197198 / MUCL 43194)</name>
    <name type="common">Arbuscular mycorrhizal fungus</name>
    <name type="synonym">Glomus intraradices</name>
    <dbReference type="NCBI Taxonomy" id="747089"/>
    <lineage>
        <taxon>Eukaryota</taxon>
        <taxon>Fungi</taxon>
        <taxon>Fungi incertae sedis</taxon>
        <taxon>Mucoromycota</taxon>
        <taxon>Glomeromycotina</taxon>
        <taxon>Glomeromycetes</taxon>
        <taxon>Glomerales</taxon>
        <taxon>Glomeraceae</taxon>
        <taxon>Rhizophagus</taxon>
    </lineage>
</organism>
<name>A0A2P4PBR6_RHIID</name>
<gene>
    <name evidence="1" type="ORF">GLOIN_2v1784839</name>
</gene>
<dbReference type="EMBL" id="AUPC02000287">
    <property type="protein sequence ID" value="POG62821.1"/>
    <property type="molecule type" value="Genomic_DNA"/>
</dbReference>
<reference evidence="1 2" key="1">
    <citation type="journal article" date="2013" name="Proc. Natl. Acad. Sci. U.S.A.">
        <title>Genome of an arbuscular mycorrhizal fungus provides insight into the oldest plant symbiosis.</title>
        <authorList>
            <person name="Tisserant E."/>
            <person name="Malbreil M."/>
            <person name="Kuo A."/>
            <person name="Kohler A."/>
            <person name="Symeonidi A."/>
            <person name="Balestrini R."/>
            <person name="Charron P."/>
            <person name="Duensing N."/>
            <person name="Frei Dit Frey N."/>
            <person name="Gianinazzi-Pearson V."/>
            <person name="Gilbert L.B."/>
            <person name="Handa Y."/>
            <person name="Herr J.R."/>
            <person name="Hijri M."/>
            <person name="Koul R."/>
            <person name="Kawaguchi M."/>
            <person name="Krajinski F."/>
            <person name="Lammers P.J."/>
            <person name="Masclaux F.G."/>
            <person name="Murat C."/>
            <person name="Morin E."/>
            <person name="Ndikumana S."/>
            <person name="Pagni M."/>
            <person name="Petitpierre D."/>
            <person name="Requena N."/>
            <person name="Rosikiewicz P."/>
            <person name="Riley R."/>
            <person name="Saito K."/>
            <person name="San Clemente H."/>
            <person name="Shapiro H."/>
            <person name="van Tuinen D."/>
            <person name="Becard G."/>
            <person name="Bonfante P."/>
            <person name="Paszkowski U."/>
            <person name="Shachar-Hill Y.Y."/>
            <person name="Tuskan G.A."/>
            <person name="Young P.W."/>
            <person name="Sanders I.R."/>
            <person name="Henrissat B."/>
            <person name="Rensing S.A."/>
            <person name="Grigoriev I.V."/>
            <person name="Corradi N."/>
            <person name="Roux C."/>
            <person name="Martin F."/>
        </authorList>
    </citation>
    <scope>NUCLEOTIDE SEQUENCE [LARGE SCALE GENOMIC DNA]</scope>
    <source>
        <strain evidence="1 2">DAOM 197198</strain>
    </source>
</reference>
<dbReference type="InterPro" id="IPR027417">
    <property type="entry name" value="P-loop_NTPase"/>
</dbReference>
<proteinExistence type="predicted"/>
<dbReference type="Gene3D" id="3.40.50.300">
    <property type="entry name" value="P-loop containing nucleotide triphosphate hydrolases"/>
    <property type="match status" value="1"/>
</dbReference>
<evidence type="ECO:0000313" key="1">
    <source>
        <dbReference type="EMBL" id="POG62821.1"/>
    </source>
</evidence>
<evidence type="ECO:0008006" key="3">
    <source>
        <dbReference type="Google" id="ProtNLM"/>
    </source>
</evidence>
<accession>A0A2P4PBR6</accession>